<keyword evidence="1" id="KW-0808">Transferase</keyword>
<gene>
    <name evidence="1" type="ORF">B0H16DRAFT_1555520</name>
</gene>
<evidence type="ECO:0000313" key="1">
    <source>
        <dbReference type="EMBL" id="KAJ7747311.1"/>
    </source>
</evidence>
<keyword evidence="2" id="KW-1185">Reference proteome</keyword>
<dbReference type="Gene3D" id="3.40.50.150">
    <property type="entry name" value="Vaccinia Virus protein VP39"/>
    <property type="match status" value="1"/>
</dbReference>
<dbReference type="GO" id="GO:0005739">
    <property type="term" value="C:mitochondrion"/>
    <property type="evidence" value="ECO:0007669"/>
    <property type="project" value="TreeGrafter"/>
</dbReference>
<name>A0AAD7IQV2_9AGAR</name>
<sequence length="497" mass="54722">MTLALLSSRLGARQAALEYQWMKRATSGLPLDEMLARRVAGEPLQYILGDQPFGPLTIKLRPPVLIPRPETEHWTIRLAELLRPPTRTGCIPLLLCHLLPAGTVRARGVDISSDAVKLAGENAALCGFSASVAGSTRNTFQPIQASFLDPLFPHKNLGVDPPFDLVVSNPPYISWAEYLELPPSVTHYEDPKALFGVARKGFLNPGAVVAVEVGDGQADRVQEIFHDLIVSPTSTVAIPWTQLIRLDLGFIPSVSACLSIMSGCPKLESCNLIVDPAQGLLPSLPIVLPVLTSLELHIRADELASLLDRAVFPALTSITLYVQEAFDDHASWPQTSFVDFLSRSKCALARLELHDTGVQPTQFIECLQHEGVRGIGELVIHDSRDWTWDPVITPRLVQLLTLPSSDAPTPTPDSSESGHLLPALRTLDLGKGCWTCPGGLLSHMIESRWRTTARDVARLERVHVDLHLLEDVYGPDHTRLEKLREEGMKVRITYFHD</sequence>
<dbReference type="InterPro" id="IPR050320">
    <property type="entry name" value="N5-glutamine_MTase"/>
</dbReference>
<dbReference type="InterPro" id="IPR029063">
    <property type="entry name" value="SAM-dependent_MTases_sf"/>
</dbReference>
<dbReference type="AlphaFoldDB" id="A0AAD7IQV2"/>
<dbReference type="CDD" id="cd02440">
    <property type="entry name" value="AdoMet_MTases"/>
    <property type="match status" value="1"/>
</dbReference>
<dbReference type="PANTHER" id="PTHR18895:SF74">
    <property type="entry name" value="MTRF1L RELEASE FACTOR GLUTAMINE METHYLTRANSFERASE"/>
    <property type="match status" value="1"/>
</dbReference>
<dbReference type="GO" id="GO:0003676">
    <property type="term" value="F:nucleic acid binding"/>
    <property type="evidence" value="ECO:0007669"/>
    <property type="project" value="InterPro"/>
</dbReference>
<reference evidence="1" key="1">
    <citation type="submission" date="2023-03" db="EMBL/GenBank/DDBJ databases">
        <title>Massive genome expansion in bonnet fungi (Mycena s.s.) driven by repeated elements and novel gene families across ecological guilds.</title>
        <authorList>
            <consortium name="Lawrence Berkeley National Laboratory"/>
            <person name="Harder C.B."/>
            <person name="Miyauchi S."/>
            <person name="Viragh M."/>
            <person name="Kuo A."/>
            <person name="Thoen E."/>
            <person name="Andreopoulos B."/>
            <person name="Lu D."/>
            <person name="Skrede I."/>
            <person name="Drula E."/>
            <person name="Henrissat B."/>
            <person name="Morin E."/>
            <person name="Kohler A."/>
            <person name="Barry K."/>
            <person name="LaButti K."/>
            <person name="Morin E."/>
            <person name="Salamov A."/>
            <person name="Lipzen A."/>
            <person name="Mereny Z."/>
            <person name="Hegedus B."/>
            <person name="Baldrian P."/>
            <person name="Stursova M."/>
            <person name="Weitz H."/>
            <person name="Taylor A."/>
            <person name="Grigoriev I.V."/>
            <person name="Nagy L.G."/>
            <person name="Martin F."/>
            <person name="Kauserud H."/>
        </authorList>
    </citation>
    <scope>NUCLEOTIDE SEQUENCE</scope>
    <source>
        <strain evidence="1">CBHHK182m</strain>
    </source>
</reference>
<dbReference type="GO" id="GO:0008168">
    <property type="term" value="F:methyltransferase activity"/>
    <property type="evidence" value="ECO:0007669"/>
    <property type="project" value="UniProtKB-KW"/>
</dbReference>
<organism evidence="1 2">
    <name type="scientific">Mycena metata</name>
    <dbReference type="NCBI Taxonomy" id="1033252"/>
    <lineage>
        <taxon>Eukaryota</taxon>
        <taxon>Fungi</taxon>
        <taxon>Dikarya</taxon>
        <taxon>Basidiomycota</taxon>
        <taxon>Agaricomycotina</taxon>
        <taxon>Agaricomycetes</taxon>
        <taxon>Agaricomycetidae</taxon>
        <taxon>Agaricales</taxon>
        <taxon>Marasmiineae</taxon>
        <taxon>Mycenaceae</taxon>
        <taxon>Mycena</taxon>
    </lineage>
</organism>
<comment type="caution">
    <text evidence="1">The sequence shown here is derived from an EMBL/GenBank/DDBJ whole genome shotgun (WGS) entry which is preliminary data.</text>
</comment>
<dbReference type="SUPFAM" id="SSF53335">
    <property type="entry name" value="S-adenosyl-L-methionine-dependent methyltransferases"/>
    <property type="match status" value="1"/>
</dbReference>
<dbReference type="Proteomes" id="UP001215598">
    <property type="component" value="Unassembled WGS sequence"/>
</dbReference>
<dbReference type="Gene3D" id="1.10.8.10">
    <property type="entry name" value="DNA helicase RuvA subunit, C-terminal domain"/>
    <property type="match status" value="1"/>
</dbReference>
<proteinExistence type="predicted"/>
<dbReference type="PROSITE" id="PS00092">
    <property type="entry name" value="N6_MTASE"/>
    <property type="match status" value="1"/>
</dbReference>
<accession>A0AAD7IQV2</accession>
<protein>
    <submittedName>
        <fullName evidence="1">S-adenosyl-L-methionine-dependent methyltransferase</fullName>
    </submittedName>
</protein>
<dbReference type="EMBL" id="JARKIB010000077">
    <property type="protein sequence ID" value="KAJ7747311.1"/>
    <property type="molecule type" value="Genomic_DNA"/>
</dbReference>
<dbReference type="InterPro" id="IPR002052">
    <property type="entry name" value="DNA_methylase_N6_adenine_CS"/>
</dbReference>
<evidence type="ECO:0000313" key="2">
    <source>
        <dbReference type="Proteomes" id="UP001215598"/>
    </source>
</evidence>
<keyword evidence="1" id="KW-0489">Methyltransferase</keyword>
<dbReference type="GO" id="GO:0032259">
    <property type="term" value="P:methylation"/>
    <property type="evidence" value="ECO:0007669"/>
    <property type="project" value="UniProtKB-KW"/>
</dbReference>
<dbReference type="PANTHER" id="PTHR18895">
    <property type="entry name" value="HEMK METHYLTRANSFERASE"/>
    <property type="match status" value="1"/>
</dbReference>